<accession>W7TDI1</accession>
<dbReference type="OrthoDB" id="5673at2759"/>
<keyword evidence="1" id="KW-0732">Signal</keyword>
<dbReference type="SUPFAM" id="SSF64288">
    <property type="entry name" value="Chorismate lyase-like"/>
    <property type="match status" value="1"/>
</dbReference>
<dbReference type="InterPro" id="IPR028978">
    <property type="entry name" value="Chorismate_lyase_/UTRA_dom_sf"/>
</dbReference>
<sequence length="280" mass="31619">MSPFLGKNIFVLALAFHVLLCQAYVATDNIARGISAISQLYKAKIDDMSICRHVHLSLRPTPRKSRLHLQDQTTRHDTDACSPKRDAALERQSTAFEPLKETAMYGNFRSGISERVGSKDVEIRLPESFSPLERVALSAEGDLQRIISSYHNSAVTVRIKRCLEIEPGVFDREVDLSVMGHVFCTATSSLSARTPECAHLLREKSVGLGQLFRHLRVYPTFRLLDVGRTEVEDGEERDVEGLREREGGGGFWRVYELDCPGMINCRILERFSSNTFQFRA</sequence>
<keyword evidence="3" id="KW-1185">Reference proteome</keyword>
<evidence type="ECO:0000313" key="2">
    <source>
        <dbReference type="EMBL" id="EWM25025.1"/>
    </source>
</evidence>
<name>W7TDI1_9STRA</name>
<proteinExistence type="predicted"/>
<comment type="caution">
    <text evidence="2">The sequence shown here is derived from an EMBL/GenBank/DDBJ whole genome shotgun (WGS) entry which is preliminary data.</text>
</comment>
<protein>
    <submittedName>
        <fullName evidence="2">Uncharacterized protein</fullName>
    </submittedName>
</protein>
<gene>
    <name evidence="2" type="ORF">Naga_100049g21</name>
</gene>
<dbReference type="AlphaFoldDB" id="W7TDI1"/>
<evidence type="ECO:0000256" key="1">
    <source>
        <dbReference type="SAM" id="SignalP"/>
    </source>
</evidence>
<evidence type="ECO:0000313" key="3">
    <source>
        <dbReference type="Proteomes" id="UP000019335"/>
    </source>
</evidence>
<dbReference type="EMBL" id="AZIL01001061">
    <property type="protein sequence ID" value="EWM25025.1"/>
    <property type="molecule type" value="Genomic_DNA"/>
</dbReference>
<feature type="signal peptide" evidence="1">
    <location>
        <begin position="1"/>
        <end position="23"/>
    </location>
</feature>
<dbReference type="Gene3D" id="3.40.1410.10">
    <property type="entry name" value="Chorismate lyase-like"/>
    <property type="match status" value="1"/>
</dbReference>
<dbReference type="Proteomes" id="UP000019335">
    <property type="component" value="Chromosome 12"/>
</dbReference>
<organism evidence="2 3">
    <name type="scientific">Nannochloropsis gaditana</name>
    <dbReference type="NCBI Taxonomy" id="72520"/>
    <lineage>
        <taxon>Eukaryota</taxon>
        <taxon>Sar</taxon>
        <taxon>Stramenopiles</taxon>
        <taxon>Ochrophyta</taxon>
        <taxon>Eustigmatophyceae</taxon>
        <taxon>Eustigmatales</taxon>
        <taxon>Monodopsidaceae</taxon>
        <taxon>Nannochloropsis</taxon>
    </lineage>
</organism>
<reference evidence="2 3" key="1">
    <citation type="journal article" date="2014" name="Mol. Plant">
        <title>Chromosome Scale Genome Assembly and Transcriptome Profiling of Nannochloropsis gaditana in Nitrogen Depletion.</title>
        <authorList>
            <person name="Corteggiani Carpinelli E."/>
            <person name="Telatin A."/>
            <person name="Vitulo N."/>
            <person name="Forcato C."/>
            <person name="D'Angelo M."/>
            <person name="Schiavon R."/>
            <person name="Vezzi A."/>
            <person name="Giacometti G.M."/>
            <person name="Morosinotto T."/>
            <person name="Valle G."/>
        </authorList>
    </citation>
    <scope>NUCLEOTIDE SEQUENCE [LARGE SCALE GENOMIC DNA]</scope>
    <source>
        <strain evidence="2 3">B-31</strain>
    </source>
</reference>
<feature type="chain" id="PRO_5004900519" evidence="1">
    <location>
        <begin position="24"/>
        <end position="280"/>
    </location>
</feature>